<dbReference type="GO" id="GO:0004519">
    <property type="term" value="F:endonuclease activity"/>
    <property type="evidence" value="ECO:0007669"/>
    <property type="project" value="UniProtKB-KW"/>
</dbReference>
<comment type="similarity">
    <text evidence="1">Belongs to the EndA/NucM nuclease family.</text>
</comment>
<accession>A0ABN1E218</accession>
<evidence type="ECO:0000256" key="2">
    <source>
        <dbReference type="ARBA" id="ARBA00022722"/>
    </source>
</evidence>
<evidence type="ECO:0000256" key="1">
    <source>
        <dbReference type="ARBA" id="ARBA00006429"/>
    </source>
</evidence>
<dbReference type="InterPro" id="IPR044925">
    <property type="entry name" value="His-Me_finger_sf"/>
</dbReference>
<reference evidence="6 7" key="1">
    <citation type="journal article" date="2019" name="Int. J. Syst. Evol. Microbiol.">
        <title>The Global Catalogue of Microorganisms (GCM) 10K type strain sequencing project: providing services to taxonomists for standard genome sequencing and annotation.</title>
        <authorList>
            <consortium name="The Broad Institute Genomics Platform"/>
            <consortium name="The Broad Institute Genome Sequencing Center for Infectious Disease"/>
            <person name="Wu L."/>
            <person name="Ma J."/>
        </authorList>
    </citation>
    <scope>NUCLEOTIDE SEQUENCE [LARGE SCALE GENOMIC DNA]</scope>
    <source>
        <strain evidence="6 7">JCM 14331</strain>
    </source>
</reference>
<evidence type="ECO:0000313" key="6">
    <source>
        <dbReference type="EMBL" id="GAA0557559.1"/>
    </source>
</evidence>
<dbReference type="RefSeq" id="WP_226767606.1">
    <property type="nucleotide sequence ID" value="NZ_BAAAEO010000004.1"/>
</dbReference>
<dbReference type="PANTHER" id="PTHR33607">
    <property type="entry name" value="ENDONUCLEASE-1"/>
    <property type="match status" value="1"/>
</dbReference>
<dbReference type="SUPFAM" id="SSF54060">
    <property type="entry name" value="His-Me finger endonucleases"/>
    <property type="match status" value="1"/>
</dbReference>
<feature type="chain" id="PRO_5045473541" evidence="4">
    <location>
        <begin position="21"/>
        <end position="535"/>
    </location>
</feature>
<dbReference type="SUPFAM" id="SSF49785">
    <property type="entry name" value="Galactose-binding domain-like"/>
    <property type="match status" value="1"/>
</dbReference>
<name>A0ABN1E218_9GAMM</name>
<dbReference type="EMBL" id="BAAAEO010000004">
    <property type="protein sequence ID" value="GAA0557559.1"/>
    <property type="molecule type" value="Genomic_DNA"/>
</dbReference>
<keyword evidence="6" id="KW-0255">Endonuclease</keyword>
<dbReference type="Gene3D" id="2.60.120.260">
    <property type="entry name" value="Galactose-binding domain-like"/>
    <property type="match status" value="1"/>
</dbReference>
<dbReference type="InterPro" id="IPR008979">
    <property type="entry name" value="Galactose-bd-like_sf"/>
</dbReference>
<keyword evidence="7" id="KW-1185">Reference proteome</keyword>
<keyword evidence="4" id="KW-0732">Signal</keyword>
<evidence type="ECO:0000259" key="5">
    <source>
        <dbReference type="Pfam" id="PF02018"/>
    </source>
</evidence>
<proteinExistence type="inferred from homology"/>
<dbReference type="InterPro" id="IPR007346">
    <property type="entry name" value="Endonuclease-I"/>
</dbReference>
<dbReference type="PANTHER" id="PTHR33607:SF2">
    <property type="entry name" value="ENDONUCLEASE-1"/>
    <property type="match status" value="1"/>
</dbReference>
<evidence type="ECO:0000313" key="7">
    <source>
        <dbReference type="Proteomes" id="UP001501169"/>
    </source>
</evidence>
<feature type="signal peptide" evidence="4">
    <location>
        <begin position="1"/>
        <end position="20"/>
    </location>
</feature>
<keyword evidence="2" id="KW-0540">Nuclease</keyword>
<gene>
    <name evidence="6" type="ORF">GCM10009098_26840</name>
</gene>
<evidence type="ECO:0000256" key="3">
    <source>
        <dbReference type="ARBA" id="ARBA00022801"/>
    </source>
</evidence>
<sequence>MKKILCLLGIFALSATAARADIENGGFDQWSANIPTGWSLIDNGITLTPSTGIKLNGNYSAAVAVNTTDQAATDFRQTVAVSAGQNYPFSVSVYHTEGHVRARLYVDGYQSYSNETLTGQWQTLSFNYTATTSGTIEVGVRFYDVAGFDGSELVYVDDFQPSATSTPPGSSCNAHALTFELTTDNYGAETSWQLADSNNQQVYAGAGYASNSSHSEQWCLSDGDYAFTISDSYGDGICCSHGNGSYRLSVNGADIFSGGSFTSAKTHSFSLGTGGGSDDLDAYYADAAGFTGYALKTALHNIIKNHSAQGYSALWTFYSTHELDNYYEQDGSILDIYSENPSGADAYQYAATVNQCGSYNSEADCYNREHSFPRSWFGGAVEPMNSDVHHIFATDGFVNSKRSSFPYGKVGMASYISTNGSKLGTALSGSGYSGTVFEPIDEFKGDIARAYFYMATRYQDRLANWQGNSSEANAALNGTTTQVFESWLLQLLKQWHVQDPVSQKERDRNDAAYQYQGNRNPFVDYPQFVSAIWGN</sequence>
<dbReference type="Pfam" id="PF04231">
    <property type="entry name" value="Endonuclease_1"/>
    <property type="match status" value="1"/>
</dbReference>
<dbReference type="Pfam" id="PF02018">
    <property type="entry name" value="CBM_4_9"/>
    <property type="match status" value="1"/>
</dbReference>
<feature type="domain" description="CBM-cenC" evidence="5">
    <location>
        <begin position="22"/>
        <end position="134"/>
    </location>
</feature>
<protein>
    <submittedName>
        <fullName evidence="6">Endonuclease</fullName>
    </submittedName>
</protein>
<comment type="caution">
    <text evidence="6">The sequence shown here is derived from an EMBL/GenBank/DDBJ whole genome shotgun (WGS) entry which is preliminary data.</text>
</comment>
<keyword evidence="3" id="KW-0378">Hydrolase</keyword>
<dbReference type="Proteomes" id="UP001501169">
    <property type="component" value="Unassembled WGS sequence"/>
</dbReference>
<dbReference type="InterPro" id="IPR003305">
    <property type="entry name" value="CenC_carb-bd"/>
</dbReference>
<evidence type="ECO:0000256" key="4">
    <source>
        <dbReference type="SAM" id="SignalP"/>
    </source>
</evidence>
<organism evidence="6 7">
    <name type="scientific">Rheinheimera aquimaris</name>
    <dbReference type="NCBI Taxonomy" id="412437"/>
    <lineage>
        <taxon>Bacteria</taxon>
        <taxon>Pseudomonadati</taxon>
        <taxon>Pseudomonadota</taxon>
        <taxon>Gammaproteobacteria</taxon>
        <taxon>Chromatiales</taxon>
        <taxon>Chromatiaceae</taxon>
        <taxon>Rheinheimera</taxon>
    </lineage>
</organism>